<dbReference type="InterPro" id="IPR027640">
    <property type="entry name" value="Kinesin-like_fam"/>
</dbReference>
<feature type="binding site" evidence="7">
    <location>
        <begin position="94"/>
        <end position="101"/>
    </location>
    <ligand>
        <name>ATP</name>
        <dbReference type="ChEBI" id="CHEBI:30616"/>
    </ligand>
</feature>
<dbReference type="EMBL" id="GG663750">
    <property type="protein sequence ID" value="EEH51650.1"/>
    <property type="molecule type" value="Genomic_DNA"/>
</dbReference>
<dbReference type="KEGG" id="mpp:MICPUCDRAFT_49108"/>
<dbReference type="FunFam" id="3.40.850.10:FF:000056">
    <property type="entry name" value="Kinesin-like protein"/>
    <property type="match status" value="1"/>
</dbReference>
<feature type="compositionally biased region" description="Low complexity" evidence="9">
    <location>
        <begin position="404"/>
        <end position="426"/>
    </location>
</feature>
<evidence type="ECO:0000256" key="9">
    <source>
        <dbReference type="SAM" id="MobiDB-lite"/>
    </source>
</evidence>
<evidence type="ECO:0000256" key="5">
    <source>
        <dbReference type="ARBA" id="ARBA00023175"/>
    </source>
</evidence>
<feature type="domain" description="Kinesin motor" evidence="10">
    <location>
        <begin position="1"/>
        <end position="337"/>
    </location>
</feature>
<evidence type="ECO:0000313" key="12">
    <source>
        <dbReference type="Proteomes" id="UP000001876"/>
    </source>
</evidence>
<dbReference type="OMA" id="THIAEYQ"/>
<evidence type="ECO:0000256" key="1">
    <source>
        <dbReference type="ARBA" id="ARBA00022701"/>
    </source>
</evidence>
<dbReference type="SMART" id="SM00129">
    <property type="entry name" value="KISc"/>
    <property type="match status" value="1"/>
</dbReference>
<evidence type="ECO:0000256" key="8">
    <source>
        <dbReference type="RuleBase" id="RU000394"/>
    </source>
</evidence>
<reference evidence="11 12" key="1">
    <citation type="journal article" date="2009" name="Science">
        <title>Green evolution and dynamic adaptations revealed by genomes of the marine picoeukaryotes Micromonas.</title>
        <authorList>
            <person name="Worden A.Z."/>
            <person name="Lee J.H."/>
            <person name="Mock T."/>
            <person name="Rouze P."/>
            <person name="Simmons M.P."/>
            <person name="Aerts A.L."/>
            <person name="Allen A.E."/>
            <person name="Cuvelier M.L."/>
            <person name="Derelle E."/>
            <person name="Everett M.V."/>
            <person name="Foulon E."/>
            <person name="Grimwood J."/>
            <person name="Gundlach H."/>
            <person name="Henrissat B."/>
            <person name="Napoli C."/>
            <person name="McDonald S.M."/>
            <person name="Parker M.S."/>
            <person name="Rombauts S."/>
            <person name="Salamov A."/>
            <person name="Von Dassow P."/>
            <person name="Badger J.H."/>
            <person name="Coutinho P.M."/>
            <person name="Demir E."/>
            <person name="Dubchak I."/>
            <person name="Gentemann C."/>
            <person name="Eikrem W."/>
            <person name="Gready J.E."/>
            <person name="John U."/>
            <person name="Lanier W."/>
            <person name="Lindquist E.A."/>
            <person name="Lucas S."/>
            <person name="Mayer K.F."/>
            <person name="Moreau H."/>
            <person name="Not F."/>
            <person name="Otillar R."/>
            <person name="Panaud O."/>
            <person name="Pangilinan J."/>
            <person name="Paulsen I."/>
            <person name="Piegu B."/>
            <person name="Poliakov A."/>
            <person name="Robbens S."/>
            <person name="Schmutz J."/>
            <person name="Toulza E."/>
            <person name="Wyss T."/>
            <person name="Zelensky A."/>
            <person name="Zhou K."/>
            <person name="Armbrust E.V."/>
            <person name="Bhattacharya D."/>
            <person name="Goodenough U.W."/>
            <person name="Van de Peer Y."/>
            <person name="Grigoriev I.V."/>
        </authorList>
    </citation>
    <scope>NUCLEOTIDE SEQUENCE [LARGE SCALE GENOMIC DNA]</scope>
    <source>
        <strain evidence="11 12">CCMP1545</strain>
    </source>
</reference>
<evidence type="ECO:0000256" key="2">
    <source>
        <dbReference type="ARBA" id="ARBA00022741"/>
    </source>
</evidence>
<accession>C1N861</accession>
<dbReference type="GO" id="GO:0007018">
    <property type="term" value="P:microtubule-based movement"/>
    <property type="evidence" value="ECO:0007669"/>
    <property type="project" value="InterPro"/>
</dbReference>
<dbReference type="PANTHER" id="PTHR47968">
    <property type="entry name" value="CENTROMERE PROTEIN E"/>
    <property type="match status" value="1"/>
</dbReference>
<feature type="compositionally biased region" description="Gly residues" evidence="9">
    <location>
        <begin position="772"/>
        <end position="783"/>
    </location>
</feature>
<dbReference type="InterPro" id="IPR001752">
    <property type="entry name" value="Kinesin_motor_dom"/>
</dbReference>
<organism evidence="12">
    <name type="scientific">Micromonas pusilla (strain CCMP1545)</name>
    <name type="common">Picoplanktonic green alga</name>
    <dbReference type="NCBI Taxonomy" id="564608"/>
    <lineage>
        <taxon>Eukaryota</taxon>
        <taxon>Viridiplantae</taxon>
        <taxon>Chlorophyta</taxon>
        <taxon>Mamiellophyceae</taxon>
        <taxon>Mamiellales</taxon>
        <taxon>Mamiellaceae</taxon>
        <taxon>Micromonas</taxon>
    </lineage>
</organism>
<dbReference type="SUPFAM" id="SSF52540">
    <property type="entry name" value="P-loop containing nucleoside triphosphate hydrolases"/>
    <property type="match status" value="1"/>
</dbReference>
<dbReference type="GO" id="GO:0005524">
    <property type="term" value="F:ATP binding"/>
    <property type="evidence" value="ECO:0007669"/>
    <property type="project" value="UniProtKB-UniRule"/>
</dbReference>
<protein>
    <recommendedName>
        <fullName evidence="8">Kinesin-like protein</fullName>
    </recommendedName>
</protein>
<evidence type="ECO:0000256" key="3">
    <source>
        <dbReference type="ARBA" id="ARBA00022840"/>
    </source>
</evidence>
<evidence type="ECO:0000256" key="7">
    <source>
        <dbReference type="PROSITE-ProRule" id="PRU00283"/>
    </source>
</evidence>
<feature type="region of interest" description="Disordered" evidence="9">
    <location>
        <begin position="370"/>
        <end position="428"/>
    </location>
</feature>
<dbReference type="STRING" id="564608.C1N861"/>
<keyword evidence="12" id="KW-1185">Reference proteome</keyword>
<dbReference type="InterPro" id="IPR036961">
    <property type="entry name" value="Kinesin_motor_dom_sf"/>
</dbReference>
<evidence type="ECO:0000256" key="6">
    <source>
        <dbReference type="ARBA" id="ARBA00060769"/>
    </source>
</evidence>
<gene>
    <name evidence="11" type="ORF">MICPUCDRAFT_49108</name>
</gene>
<feature type="region of interest" description="Disordered" evidence="9">
    <location>
        <begin position="22"/>
        <end position="43"/>
    </location>
</feature>
<feature type="region of interest" description="Disordered" evidence="9">
    <location>
        <begin position="655"/>
        <end position="674"/>
    </location>
</feature>
<name>C1N861_MICPC</name>
<keyword evidence="1 8" id="KW-0493">Microtubule</keyword>
<feature type="region of interest" description="Disordered" evidence="9">
    <location>
        <begin position="696"/>
        <end position="809"/>
    </location>
</feature>
<feature type="region of interest" description="Disordered" evidence="9">
    <location>
        <begin position="604"/>
        <end position="630"/>
    </location>
</feature>
<dbReference type="PROSITE" id="PS50067">
    <property type="entry name" value="KINESIN_MOTOR_2"/>
    <property type="match status" value="1"/>
</dbReference>
<dbReference type="InterPro" id="IPR027417">
    <property type="entry name" value="P-loop_NTPase"/>
</dbReference>
<dbReference type="GO" id="GO:0008017">
    <property type="term" value="F:microtubule binding"/>
    <property type="evidence" value="ECO:0007669"/>
    <property type="project" value="InterPro"/>
</dbReference>
<dbReference type="PANTHER" id="PTHR47968:SF29">
    <property type="entry name" value="KINESIN-LIKE PROTEIN"/>
    <property type="match status" value="1"/>
</dbReference>
<dbReference type="OrthoDB" id="3176171at2759"/>
<dbReference type="Pfam" id="PF00225">
    <property type="entry name" value="Kinesin"/>
    <property type="match status" value="1"/>
</dbReference>
<dbReference type="PROSITE" id="PS00411">
    <property type="entry name" value="KINESIN_MOTOR_1"/>
    <property type="match status" value="1"/>
</dbReference>
<dbReference type="GeneID" id="9689469"/>
<keyword evidence="4" id="KW-0175">Coiled coil</keyword>
<keyword evidence="3 7" id="KW-0067">ATP-binding</keyword>
<feature type="compositionally biased region" description="Low complexity" evidence="9">
    <location>
        <begin position="702"/>
        <end position="714"/>
    </location>
</feature>
<dbReference type="GO" id="GO:0005874">
    <property type="term" value="C:microtubule"/>
    <property type="evidence" value="ECO:0007669"/>
    <property type="project" value="UniProtKB-KW"/>
</dbReference>
<evidence type="ECO:0000259" key="10">
    <source>
        <dbReference type="PROSITE" id="PS50067"/>
    </source>
</evidence>
<sequence length="809" mass="85606">MNAGARTITRLVDEKCVVIMDPDEDDAETSAAPGRPKPTRRKEVAAGVRKRERRYVFDNAYDGDASNEQVYAGTVLPLIAGVLRGTNATVFAYGATGSGKTHTMVGDQTDPGLMVLSLRDVFRYIARDSHDKDYTVECSYTEVYNELVYDLLVPNSGALELREDPEKGPTVSGLTHVKVEDERQIFSLLREGNARRKTEETGANAVSSRSHAVLEIWVTRSERNHYCKSFSTGKLALVDLAGAERASETNNRGQQLRDGANINRSLLSLANCINALGKRKKKGFVFVPFRDSKLTRILKDGLCGNSRTVMVATVSGSSHQYEHTVNTLKYADRAKEIKTLVQENRGTVETHIAEYQRMIDALQEERRELKAEVSRLSNGGGGGVTGTGGGSSTAGGGVTGVNGRGTTSHASQSQSQSSPENSATSTYMSAQEVEKFAQELAEATDACAKAQRVLLESMHEPEPSTPNVGRASKKYAAAASALEALAPVNLAVDVAMITHSGAGASSRSSSRPSTGGSRAAAAPVSASDLAVLHARAALAVAADYDNLALDARDKLIEDQRQTIQYLMRLLQTRANIVDEDDLDLPENCGISQLDARYRALTRDWESSKSKKNGKKGKKQSETTTLATDGHGASVVPLGAIRIEAEALAARARATESNGVVANGGNKHSRKHSFGGGGGFELEYDVSELNLAEVDSIDDSISDRSGSSRSVSPPGGVNAAIGAPNGCLSPVHENVAKNGGGGSDRPRGGQKAAKAAKAATAEKAHAKPSPYAPGGGGGGVGGGASRRDSIAKRLNRVMTKQKARKEAAAA</sequence>
<dbReference type="Gene3D" id="3.40.850.10">
    <property type="entry name" value="Kinesin motor domain"/>
    <property type="match status" value="1"/>
</dbReference>
<comment type="similarity">
    <text evidence="6">Belongs to the TRAFAC class myosin-kinesin ATPase superfamily. Kinesin family. KIN-8 subfamily.</text>
</comment>
<dbReference type="RefSeq" id="XP_003064028.1">
    <property type="nucleotide sequence ID" value="XM_003063982.1"/>
</dbReference>
<dbReference type="eggNOG" id="KOG0242">
    <property type="taxonomic scope" value="Eukaryota"/>
</dbReference>
<keyword evidence="2 7" id="KW-0547">Nucleotide-binding</keyword>
<feature type="compositionally biased region" description="Gly residues" evidence="9">
    <location>
        <begin position="378"/>
        <end position="403"/>
    </location>
</feature>
<dbReference type="PRINTS" id="PR00380">
    <property type="entry name" value="KINESINHEAVY"/>
</dbReference>
<feature type="compositionally biased region" description="Low complexity" evidence="9">
    <location>
        <begin position="748"/>
        <end position="758"/>
    </location>
</feature>
<dbReference type="Proteomes" id="UP000001876">
    <property type="component" value="Unassembled WGS sequence"/>
</dbReference>
<dbReference type="InterPro" id="IPR019821">
    <property type="entry name" value="Kinesin_motor_CS"/>
</dbReference>
<evidence type="ECO:0000256" key="4">
    <source>
        <dbReference type="ARBA" id="ARBA00023054"/>
    </source>
</evidence>
<dbReference type="AlphaFoldDB" id="C1N861"/>
<keyword evidence="5 7" id="KW-0505">Motor protein</keyword>
<evidence type="ECO:0000313" key="11">
    <source>
        <dbReference type="EMBL" id="EEH51650.1"/>
    </source>
</evidence>
<feature type="compositionally biased region" description="Basic residues" evidence="9">
    <location>
        <begin position="792"/>
        <end position="802"/>
    </location>
</feature>
<proteinExistence type="inferred from homology"/>
<dbReference type="GO" id="GO:0003777">
    <property type="term" value="F:microtubule motor activity"/>
    <property type="evidence" value="ECO:0007669"/>
    <property type="project" value="InterPro"/>
</dbReference>